<gene>
    <name evidence="1" type="ORF">Microterr_19100</name>
</gene>
<dbReference type="EMBL" id="AP027141">
    <property type="protein sequence ID" value="BDV31250.1"/>
    <property type="molecule type" value="Genomic_DNA"/>
</dbReference>
<sequence>MAWLKLTTTAQSPHRVMLIKAFPVDVKECAANAQWSKNDWARGLEERYLPDGDVPVAWLEAISGNLVLVEVVGAEEREGVVQARLWVQASQATVDLLGGKIVRYGNRSRTRSQAVASVVALVVAIAALDLPAEPVPEVDAIDTID</sequence>
<protein>
    <submittedName>
        <fullName evidence="1">Uncharacterized protein</fullName>
    </submittedName>
</protein>
<evidence type="ECO:0000313" key="1">
    <source>
        <dbReference type="EMBL" id="BDV31250.1"/>
    </source>
</evidence>
<reference evidence="1 2" key="1">
    <citation type="submission" date="2022-12" db="EMBL/GenBank/DDBJ databases">
        <title>Microbacterium terricola strain KV-448 chromosome, complete genome.</title>
        <authorList>
            <person name="Oshima T."/>
            <person name="Moriya T."/>
            <person name="Bessho Y."/>
        </authorList>
    </citation>
    <scope>NUCLEOTIDE SEQUENCE [LARGE SCALE GENOMIC DNA]</scope>
    <source>
        <strain evidence="1 2">KV-448</strain>
    </source>
</reference>
<evidence type="ECO:0000313" key="2">
    <source>
        <dbReference type="Proteomes" id="UP001317779"/>
    </source>
</evidence>
<keyword evidence="2" id="KW-1185">Reference proteome</keyword>
<dbReference type="Proteomes" id="UP001317779">
    <property type="component" value="Chromosome"/>
</dbReference>
<accession>A0ABM8E0H3</accession>
<organism evidence="1 2">
    <name type="scientific">Microbacterium terricola</name>
    <dbReference type="NCBI Taxonomy" id="344163"/>
    <lineage>
        <taxon>Bacteria</taxon>
        <taxon>Bacillati</taxon>
        <taxon>Actinomycetota</taxon>
        <taxon>Actinomycetes</taxon>
        <taxon>Micrococcales</taxon>
        <taxon>Microbacteriaceae</taxon>
        <taxon>Microbacterium</taxon>
    </lineage>
</organism>
<proteinExistence type="predicted"/>
<name>A0ABM8E0H3_9MICO</name>
<dbReference type="RefSeq" id="WP_263798162.1">
    <property type="nucleotide sequence ID" value="NZ_AP027141.1"/>
</dbReference>